<dbReference type="InterPro" id="IPR036259">
    <property type="entry name" value="MFS_trans_sf"/>
</dbReference>
<evidence type="ECO:0000256" key="3">
    <source>
        <dbReference type="ARBA" id="ARBA00022475"/>
    </source>
</evidence>
<feature type="transmembrane region" description="Helical" evidence="7">
    <location>
        <begin position="80"/>
        <end position="99"/>
    </location>
</feature>
<feature type="transmembrane region" description="Helical" evidence="7">
    <location>
        <begin position="406"/>
        <end position="426"/>
    </location>
</feature>
<feature type="transmembrane region" description="Helical" evidence="7">
    <location>
        <begin position="138"/>
        <end position="160"/>
    </location>
</feature>
<proteinExistence type="predicted"/>
<feature type="transmembrane region" description="Helical" evidence="7">
    <location>
        <begin position="200"/>
        <end position="219"/>
    </location>
</feature>
<dbReference type="RefSeq" id="WP_227423756.1">
    <property type="nucleotide sequence ID" value="NZ_CP071868.1"/>
</dbReference>
<evidence type="ECO:0000256" key="4">
    <source>
        <dbReference type="ARBA" id="ARBA00022692"/>
    </source>
</evidence>
<dbReference type="InterPro" id="IPR004638">
    <property type="entry name" value="EmrB-like"/>
</dbReference>
<dbReference type="GO" id="GO:0005886">
    <property type="term" value="C:plasma membrane"/>
    <property type="evidence" value="ECO:0007669"/>
    <property type="project" value="UniProtKB-SubCell"/>
</dbReference>
<dbReference type="PANTHER" id="PTHR42718:SF42">
    <property type="entry name" value="EXPORT PROTEIN"/>
    <property type="match status" value="1"/>
</dbReference>
<feature type="transmembrane region" description="Helical" evidence="7">
    <location>
        <begin position="48"/>
        <end position="68"/>
    </location>
</feature>
<keyword evidence="4 7" id="KW-0812">Transmembrane</keyword>
<dbReference type="NCBIfam" id="TIGR00711">
    <property type="entry name" value="efflux_EmrB"/>
    <property type="match status" value="1"/>
</dbReference>
<organism evidence="9 10">
    <name type="scientific">Pengzhenrongella sicca</name>
    <dbReference type="NCBI Taxonomy" id="2819238"/>
    <lineage>
        <taxon>Bacteria</taxon>
        <taxon>Bacillati</taxon>
        <taxon>Actinomycetota</taxon>
        <taxon>Actinomycetes</taxon>
        <taxon>Micrococcales</taxon>
        <taxon>Pengzhenrongella</taxon>
    </lineage>
</organism>
<keyword evidence="2" id="KW-0813">Transport</keyword>
<feature type="transmembrane region" description="Helical" evidence="7">
    <location>
        <begin position="12"/>
        <end position="36"/>
    </location>
</feature>
<dbReference type="AlphaFoldDB" id="A0A8A4ZC26"/>
<evidence type="ECO:0000256" key="2">
    <source>
        <dbReference type="ARBA" id="ARBA00022448"/>
    </source>
</evidence>
<gene>
    <name evidence="9" type="ORF">J4E96_19815</name>
</gene>
<feature type="transmembrane region" description="Helical" evidence="7">
    <location>
        <begin position="302"/>
        <end position="321"/>
    </location>
</feature>
<evidence type="ECO:0000313" key="9">
    <source>
        <dbReference type="EMBL" id="QTE29472.1"/>
    </source>
</evidence>
<keyword evidence="5 7" id="KW-1133">Transmembrane helix</keyword>
<sequence>MTPVRYGEPAGRWVLLATVLGSGMAFVDATVVNIALPHIGAELDASAAALQWTVNGYTLPLAAFILLGGSLGDRFGRRRIFVVGVAWFAAASALCGLAPNIETLIAARALQGVGGALLTPGSLAILQASFDPDSRSRAIGAWSGLGGIAGASGPFLGGWIVEQASWRWVFGINLPLAAVVIAVALRHIPESSDPDAARSIDVAGAVTGALGLAGLTYGFTAWPDRGGLDPLVLAALAAGVAGLVGFVLIERHSRHPMLPLEVFRSRAFSATNLVTFVVYAAIGGVFFFLVLTLQVVTGFSPLAAGLAALPVTLLMLVLSARSGALASRIGPRLPMSVGPLVCAAGVALLAGVGADSTYVADVLPGVVIFGLGLSLTVAPLTATALASASDRHAGIASGVNNAVARAAGLMAVAVLPLAAGVGSSLLDPAMLGPAHRTAMLLCAGLLAAGGLLAFATIPASLAAVRPPEAARLYIGPGCGTR</sequence>
<dbReference type="CDD" id="cd17321">
    <property type="entry name" value="MFS_MMR_MDR_like"/>
    <property type="match status" value="1"/>
</dbReference>
<dbReference type="PANTHER" id="PTHR42718">
    <property type="entry name" value="MAJOR FACILITATOR SUPERFAMILY MULTIDRUG TRANSPORTER MFSC"/>
    <property type="match status" value="1"/>
</dbReference>
<evidence type="ECO:0000259" key="8">
    <source>
        <dbReference type="PROSITE" id="PS50850"/>
    </source>
</evidence>
<accession>A0A8A4ZC26</accession>
<feature type="transmembrane region" description="Helical" evidence="7">
    <location>
        <begin position="270"/>
        <end position="296"/>
    </location>
</feature>
<evidence type="ECO:0000313" key="10">
    <source>
        <dbReference type="Proteomes" id="UP000663937"/>
    </source>
</evidence>
<name>A0A8A4ZC26_9MICO</name>
<feature type="domain" description="Major facilitator superfamily (MFS) profile" evidence="8">
    <location>
        <begin position="14"/>
        <end position="461"/>
    </location>
</feature>
<dbReference type="InterPro" id="IPR011701">
    <property type="entry name" value="MFS"/>
</dbReference>
<dbReference type="PROSITE" id="PS50850">
    <property type="entry name" value="MFS"/>
    <property type="match status" value="1"/>
</dbReference>
<feature type="transmembrane region" description="Helical" evidence="7">
    <location>
        <begin position="438"/>
        <end position="464"/>
    </location>
</feature>
<dbReference type="GO" id="GO:0022857">
    <property type="term" value="F:transmembrane transporter activity"/>
    <property type="evidence" value="ECO:0007669"/>
    <property type="project" value="InterPro"/>
</dbReference>
<feature type="transmembrane region" description="Helical" evidence="7">
    <location>
        <begin position="333"/>
        <end position="354"/>
    </location>
</feature>
<reference evidence="9" key="1">
    <citation type="submission" date="2021-03" db="EMBL/GenBank/DDBJ databases">
        <title>Pengzhenrongella sicca gen. nov., sp. nov., a new member of suborder Micrococcineae isolated from High-Arctic tundra soil.</title>
        <authorList>
            <person name="Peng F."/>
        </authorList>
    </citation>
    <scope>NUCLEOTIDE SEQUENCE</scope>
    <source>
        <strain evidence="9">LRZ-2</strain>
    </source>
</reference>
<keyword evidence="10" id="KW-1185">Reference proteome</keyword>
<dbReference type="InterPro" id="IPR020846">
    <property type="entry name" value="MFS_dom"/>
</dbReference>
<evidence type="ECO:0000256" key="1">
    <source>
        <dbReference type="ARBA" id="ARBA00004651"/>
    </source>
</evidence>
<evidence type="ECO:0000256" key="5">
    <source>
        <dbReference type="ARBA" id="ARBA00022989"/>
    </source>
</evidence>
<feature type="transmembrane region" description="Helical" evidence="7">
    <location>
        <begin position="166"/>
        <end position="188"/>
    </location>
</feature>
<keyword evidence="6 7" id="KW-0472">Membrane</keyword>
<evidence type="ECO:0000256" key="6">
    <source>
        <dbReference type="ARBA" id="ARBA00023136"/>
    </source>
</evidence>
<dbReference type="Pfam" id="PF07690">
    <property type="entry name" value="MFS_1"/>
    <property type="match status" value="1"/>
</dbReference>
<feature type="transmembrane region" description="Helical" evidence="7">
    <location>
        <begin position="366"/>
        <end position="386"/>
    </location>
</feature>
<dbReference type="Proteomes" id="UP000663937">
    <property type="component" value="Chromosome"/>
</dbReference>
<feature type="transmembrane region" description="Helical" evidence="7">
    <location>
        <begin position="231"/>
        <end position="249"/>
    </location>
</feature>
<comment type="subcellular location">
    <subcellularLocation>
        <location evidence="1">Cell membrane</location>
        <topology evidence="1">Multi-pass membrane protein</topology>
    </subcellularLocation>
</comment>
<dbReference type="Gene3D" id="1.20.1720.10">
    <property type="entry name" value="Multidrug resistance protein D"/>
    <property type="match status" value="1"/>
</dbReference>
<dbReference type="SUPFAM" id="SSF103473">
    <property type="entry name" value="MFS general substrate transporter"/>
    <property type="match status" value="1"/>
</dbReference>
<dbReference type="EMBL" id="CP071868">
    <property type="protein sequence ID" value="QTE29472.1"/>
    <property type="molecule type" value="Genomic_DNA"/>
</dbReference>
<protein>
    <submittedName>
        <fullName evidence="9">MFS transporter</fullName>
    </submittedName>
</protein>
<dbReference type="Gene3D" id="1.20.1250.20">
    <property type="entry name" value="MFS general substrate transporter like domains"/>
    <property type="match status" value="1"/>
</dbReference>
<dbReference type="KEGG" id="psic:J4E96_19815"/>
<evidence type="ECO:0000256" key="7">
    <source>
        <dbReference type="SAM" id="Phobius"/>
    </source>
</evidence>
<keyword evidence="3" id="KW-1003">Cell membrane</keyword>